<sequence length="295" mass="32008">METPRTYHIFGQTITTSLSPSIHNAAFAHHHLPYHYTIQECPSLTAVQHLIDAPTFGGASVTMPHKLMAFPLCDSVSDAATHIGAINTLIAETHDGKRILKGENTDWRGLFELVHEYSAGPTSPPADGLNVHPGLVIGAGGAARAAVYALLQADFARIFIANRTVATAEAIVRDFAGLATPNGRRCELVAVGYPISAAREKGSRPEVVIGTIPGHVVEEKEAEELFRGRKDGLVIEMAYKPRVTGLMRAARQAGWTVQDGLEVLLRQGFAQYTLWTGRAAPVEVMRRSIIERESQ</sequence>
<evidence type="ECO:0000259" key="2">
    <source>
        <dbReference type="Pfam" id="PF08501"/>
    </source>
</evidence>
<feature type="domain" description="Quinate/shikimate 5-dehydrogenase/glutamyl-tRNA reductase" evidence="1">
    <location>
        <begin position="135"/>
        <end position="177"/>
    </location>
</feature>
<reference evidence="4 5" key="1">
    <citation type="submission" date="2016-12" db="EMBL/GenBank/DDBJ databases">
        <title>The genomes of Aspergillus section Nigri reveals drivers in fungal speciation.</title>
        <authorList>
            <consortium name="DOE Joint Genome Institute"/>
            <person name="Vesth T.C."/>
            <person name="Nybo J."/>
            <person name="Theobald S."/>
            <person name="Brandl J."/>
            <person name="Frisvad J.C."/>
            <person name="Nielsen K.F."/>
            <person name="Lyhne E.K."/>
            <person name="Kogle M.E."/>
            <person name="Kuo A."/>
            <person name="Riley R."/>
            <person name="Clum A."/>
            <person name="Nolan M."/>
            <person name="Lipzen A."/>
            <person name="Salamov A."/>
            <person name="Henrissat B."/>
            <person name="Wiebenga A."/>
            <person name="De Vries R.P."/>
            <person name="Grigoriev I.V."/>
            <person name="Mortensen U.H."/>
            <person name="Andersen M.R."/>
            <person name="Baker S.E."/>
        </authorList>
    </citation>
    <scope>NUCLEOTIDE SEQUENCE [LARGE SCALE GENOMIC DNA]</scope>
    <source>
        <strain evidence="4 5">JOP 1030-1</strain>
    </source>
</reference>
<evidence type="ECO:0000313" key="5">
    <source>
        <dbReference type="Proteomes" id="UP000248349"/>
    </source>
</evidence>
<dbReference type="UniPathway" id="UPA00053">
    <property type="reaction ID" value="UER00087"/>
</dbReference>
<dbReference type="Gene3D" id="3.40.50.10860">
    <property type="entry name" value="Leucine Dehydrogenase, chain A, domain 1"/>
    <property type="match status" value="1"/>
</dbReference>
<dbReference type="Proteomes" id="UP000248349">
    <property type="component" value="Unassembled WGS sequence"/>
</dbReference>
<dbReference type="InterPro" id="IPR006151">
    <property type="entry name" value="Shikm_DH/Glu-tRNA_Rdtase"/>
</dbReference>
<accession>A0A318ZBM1</accession>
<dbReference type="InterPro" id="IPR046346">
    <property type="entry name" value="Aminoacid_DH-like_N_sf"/>
</dbReference>
<dbReference type="InterPro" id="IPR013708">
    <property type="entry name" value="Shikimate_DH-bd_N"/>
</dbReference>
<dbReference type="GeneID" id="37074791"/>
<proteinExistence type="predicted"/>
<evidence type="ECO:0000259" key="3">
    <source>
        <dbReference type="Pfam" id="PF18317"/>
    </source>
</evidence>
<dbReference type="AlphaFoldDB" id="A0A318ZBM1"/>
<keyword evidence="5" id="KW-1185">Reference proteome</keyword>
<dbReference type="STRING" id="1450539.A0A318ZBM1"/>
<name>A0A318ZBM1_9EURO</name>
<dbReference type="PANTHER" id="PTHR21089:SF26">
    <property type="entry name" value="AROM POLYPEPTIDE, PUTATIVE-RELATED"/>
    <property type="match status" value="1"/>
</dbReference>
<protein>
    <submittedName>
        <fullName evidence="4">NAD(P)-binding protein</fullName>
    </submittedName>
</protein>
<dbReference type="OrthoDB" id="204377at2759"/>
<dbReference type="Pfam" id="PF08501">
    <property type="entry name" value="Shikimate_dh_N"/>
    <property type="match status" value="1"/>
</dbReference>
<dbReference type="Pfam" id="PF18317">
    <property type="entry name" value="SDH_C"/>
    <property type="match status" value="1"/>
</dbReference>
<organism evidence="4 5">
    <name type="scientific">Aspergillus saccharolyticus JOP 1030-1</name>
    <dbReference type="NCBI Taxonomy" id="1450539"/>
    <lineage>
        <taxon>Eukaryota</taxon>
        <taxon>Fungi</taxon>
        <taxon>Dikarya</taxon>
        <taxon>Ascomycota</taxon>
        <taxon>Pezizomycotina</taxon>
        <taxon>Eurotiomycetes</taxon>
        <taxon>Eurotiomycetidae</taxon>
        <taxon>Eurotiales</taxon>
        <taxon>Aspergillaceae</taxon>
        <taxon>Aspergillus</taxon>
        <taxon>Aspergillus subgen. Circumdati</taxon>
    </lineage>
</organism>
<feature type="domain" description="Shikimate dehydrogenase substrate binding N-terminal" evidence="2">
    <location>
        <begin position="9"/>
        <end position="89"/>
    </location>
</feature>
<gene>
    <name evidence="4" type="ORF">BP01DRAFT_344453</name>
</gene>
<dbReference type="SUPFAM" id="SSF53223">
    <property type="entry name" value="Aminoacid dehydrogenase-like, N-terminal domain"/>
    <property type="match status" value="1"/>
</dbReference>
<dbReference type="PANTHER" id="PTHR21089">
    <property type="entry name" value="SHIKIMATE DEHYDROGENASE"/>
    <property type="match status" value="1"/>
</dbReference>
<feature type="domain" description="SDH C-terminal" evidence="3">
    <location>
        <begin position="260"/>
        <end position="288"/>
    </location>
</feature>
<dbReference type="Pfam" id="PF01488">
    <property type="entry name" value="Shikimate_DH"/>
    <property type="match status" value="1"/>
</dbReference>
<dbReference type="GO" id="GO:0019632">
    <property type="term" value="P:shikimate metabolic process"/>
    <property type="evidence" value="ECO:0007669"/>
    <property type="project" value="TreeGrafter"/>
</dbReference>
<dbReference type="SUPFAM" id="SSF51735">
    <property type="entry name" value="NAD(P)-binding Rossmann-fold domains"/>
    <property type="match status" value="1"/>
</dbReference>
<dbReference type="RefSeq" id="XP_025429706.1">
    <property type="nucleotide sequence ID" value="XM_025573563.1"/>
</dbReference>
<dbReference type="Gene3D" id="3.40.50.720">
    <property type="entry name" value="NAD(P)-binding Rossmann-like Domain"/>
    <property type="match status" value="1"/>
</dbReference>
<dbReference type="InterPro" id="IPR036291">
    <property type="entry name" value="NAD(P)-bd_dom_sf"/>
</dbReference>
<dbReference type="EMBL" id="KZ821242">
    <property type="protein sequence ID" value="PYH43724.1"/>
    <property type="molecule type" value="Genomic_DNA"/>
</dbReference>
<dbReference type="GO" id="GO:0004764">
    <property type="term" value="F:shikimate 3-dehydrogenase (NADP+) activity"/>
    <property type="evidence" value="ECO:0007669"/>
    <property type="project" value="InterPro"/>
</dbReference>
<evidence type="ECO:0000313" key="4">
    <source>
        <dbReference type="EMBL" id="PYH43724.1"/>
    </source>
</evidence>
<dbReference type="InterPro" id="IPR022893">
    <property type="entry name" value="Shikimate_DH_fam"/>
</dbReference>
<dbReference type="GO" id="GO:0009423">
    <property type="term" value="P:chorismate biosynthetic process"/>
    <property type="evidence" value="ECO:0007669"/>
    <property type="project" value="UniProtKB-UniPathway"/>
</dbReference>
<dbReference type="InterPro" id="IPR041121">
    <property type="entry name" value="SDH_C"/>
</dbReference>
<dbReference type="CDD" id="cd01065">
    <property type="entry name" value="NAD_bind_Shikimate_DH"/>
    <property type="match status" value="1"/>
</dbReference>
<evidence type="ECO:0000259" key="1">
    <source>
        <dbReference type="Pfam" id="PF01488"/>
    </source>
</evidence>